<dbReference type="EMBL" id="LFZN01000004">
    <property type="protein sequence ID" value="KXT06951.1"/>
    <property type="molecule type" value="Genomic_DNA"/>
</dbReference>
<feature type="signal peptide" evidence="2">
    <location>
        <begin position="1"/>
        <end position="15"/>
    </location>
</feature>
<reference evidence="3 4" key="1">
    <citation type="submission" date="2015-07" db="EMBL/GenBank/DDBJ databases">
        <title>Comparative genomics of the Sigatoka disease complex on banana suggests a link between parallel evolutionary changes in Pseudocercospora fijiensis and Pseudocercospora eumusae and increased virulence on the banana host.</title>
        <authorList>
            <person name="Chang T.-C."/>
            <person name="Salvucci A."/>
            <person name="Crous P.W."/>
            <person name="Stergiopoulos I."/>
        </authorList>
    </citation>
    <scope>NUCLEOTIDE SEQUENCE [LARGE SCALE GENOMIC DNA]</scope>
    <source>
        <strain evidence="3 4">CBS 114824</strain>
    </source>
</reference>
<dbReference type="Proteomes" id="UP000070133">
    <property type="component" value="Unassembled WGS sequence"/>
</dbReference>
<feature type="region of interest" description="Disordered" evidence="1">
    <location>
        <begin position="106"/>
        <end position="129"/>
    </location>
</feature>
<organism evidence="3 4">
    <name type="scientific">Pseudocercospora eumusae</name>
    <dbReference type="NCBI Taxonomy" id="321146"/>
    <lineage>
        <taxon>Eukaryota</taxon>
        <taxon>Fungi</taxon>
        <taxon>Dikarya</taxon>
        <taxon>Ascomycota</taxon>
        <taxon>Pezizomycotina</taxon>
        <taxon>Dothideomycetes</taxon>
        <taxon>Dothideomycetidae</taxon>
        <taxon>Mycosphaerellales</taxon>
        <taxon>Mycosphaerellaceae</taxon>
        <taxon>Pseudocercospora</taxon>
    </lineage>
</organism>
<feature type="chain" id="PRO_5013266511" evidence="2">
    <location>
        <begin position="16"/>
        <end position="251"/>
    </location>
</feature>
<dbReference type="AlphaFoldDB" id="A0A139HWU9"/>
<proteinExistence type="predicted"/>
<comment type="caution">
    <text evidence="3">The sequence shown here is derived from an EMBL/GenBank/DDBJ whole genome shotgun (WGS) entry which is preliminary data.</text>
</comment>
<name>A0A139HWU9_9PEZI</name>
<keyword evidence="4" id="KW-1185">Reference proteome</keyword>
<dbReference type="OrthoDB" id="2018619at2759"/>
<evidence type="ECO:0000313" key="4">
    <source>
        <dbReference type="Proteomes" id="UP000070133"/>
    </source>
</evidence>
<sequence>MQLLAICAFVAAVTANPTPLVAREDQIQQEMDQINSANQKLFAQSPELKDVFHEVQAKAQAQQAAVLLAADGQAEKNADCDGISLGDLCVSAAALNTTAAAAAVTPANSSSTTSTSSTSSTSSSSSADTVKGPPYWLFSYLNRPAVAGYPSACTPYNPYACYGYYPWGGSYSVTPYNYGPGPGNGKTSCGDLADSAKGFGYICNSEHNELDYCYKGYGSDNIYGGSFTVQKCGFYGGCGTSDDGKTGLCYY</sequence>
<gene>
    <name evidence="3" type="ORF">AC578_7314</name>
</gene>
<accession>A0A139HWU9</accession>
<protein>
    <submittedName>
        <fullName evidence="3">Uncharacterized protein</fullName>
    </submittedName>
</protein>
<keyword evidence="2" id="KW-0732">Signal</keyword>
<evidence type="ECO:0000313" key="3">
    <source>
        <dbReference type="EMBL" id="KXT06951.1"/>
    </source>
</evidence>
<evidence type="ECO:0000256" key="2">
    <source>
        <dbReference type="SAM" id="SignalP"/>
    </source>
</evidence>
<evidence type="ECO:0000256" key="1">
    <source>
        <dbReference type="SAM" id="MobiDB-lite"/>
    </source>
</evidence>
<feature type="compositionally biased region" description="Low complexity" evidence="1">
    <location>
        <begin position="106"/>
        <end position="127"/>
    </location>
</feature>